<dbReference type="EMBL" id="JBHSWB010000002">
    <property type="protein sequence ID" value="MFC6663219.1"/>
    <property type="molecule type" value="Genomic_DNA"/>
</dbReference>
<gene>
    <name evidence="1" type="ORF">ACFP90_20250</name>
    <name evidence="2" type="ORF">ACFP90_24555</name>
</gene>
<evidence type="ECO:0000313" key="1">
    <source>
        <dbReference type="EMBL" id="MFC6662390.1"/>
    </source>
</evidence>
<proteinExistence type="predicted"/>
<reference evidence="1" key="3">
    <citation type="submission" date="2024-09" db="EMBL/GenBank/DDBJ databases">
        <authorList>
            <person name="Sun Q."/>
            <person name="Mori K."/>
        </authorList>
    </citation>
    <scope>NUCLEOTIDE SEQUENCE</scope>
    <source>
        <strain evidence="1">NBRC 112888</strain>
    </source>
</reference>
<accession>A0ABW1ZPK5</accession>
<keyword evidence="3" id="KW-1185">Reference proteome</keyword>
<name>A0ABW1ZPK5_9DEIO</name>
<dbReference type="RefSeq" id="WP_380058363.1">
    <property type="nucleotide sequence ID" value="NZ_JBHSWB010000002.1"/>
</dbReference>
<reference evidence="3" key="2">
    <citation type="journal article" date="2019" name="Int. J. Syst. Evol. Microbiol.">
        <title>The Global Catalogue of Microorganisms (GCM) 10K type strain sequencing project: providing services to taxonomists for standard genome sequencing and annotation.</title>
        <authorList>
            <consortium name="The Broad Institute Genomics Platform"/>
            <consortium name="The Broad Institute Genome Sequencing Center for Infectious Disease"/>
            <person name="Wu L."/>
            <person name="Ma J."/>
        </authorList>
    </citation>
    <scope>NUCLEOTIDE SEQUENCE [LARGE SCALE GENOMIC DNA]</scope>
    <source>
        <strain evidence="3">CCUG 63830</strain>
    </source>
</reference>
<organism evidence="1 3">
    <name type="scientific">Deinococcus multiflagellatus</name>
    <dbReference type="NCBI Taxonomy" id="1656887"/>
    <lineage>
        <taxon>Bacteria</taxon>
        <taxon>Thermotogati</taxon>
        <taxon>Deinococcota</taxon>
        <taxon>Deinococci</taxon>
        <taxon>Deinococcales</taxon>
        <taxon>Deinococcaceae</taxon>
        <taxon>Deinococcus</taxon>
    </lineage>
</organism>
<evidence type="ECO:0000313" key="2">
    <source>
        <dbReference type="EMBL" id="MFC6663219.1"/>
    </source>
</evidence>
<reference evidence="1" key="1">
    <citation type="journal article" date="2014" name="Int. J. Syst. Evol. Microbiol.">
        <title>Complete genome of a new Firmicutes species belonging to the dominant human colonic microbiota ('Ruminococcus bicirculans') reveals two chromosomes and a selective capacity to utilize plant glucans.</title>
        <authorList>
            <consortium name="NISC Comparative Sequencing Program"/>
            <person name="Wegmann U."/>
            <person name="Louis P."/>
            <person name="Goesmann A."/>
            <person name="Henrissat B."/>
            <person name="Duncan S.H."/>
            <person name="Flint H.J."/>
        </authorList>
    </citation>
    <scope>NUCLEOTIDE SEQUENCE</scope>
    <source>
        <strain evidence="1">NBRC 112888</strain>
    </source>
</reference>
<dbReference type="Proteomes" id="UP001596317">
    <property type="component" value="Unassembled WGS sequence"/>
</dbReference>
<comment type="caution">
    <text evidence="1">The sequence shown here is derived from an EMBL/GenBank/DDBJ whole genome shotgun (WGS) entry which is preliminary data.</text>
</comment>
<dbReference type="EMBL" id="JBHSWB010000002">
    <property type="protein sequence ID" value="MFC6662390.1"/>
    <property type="molecule type" value="Genomic_DNA"/>
</dbReference>
<evidence type="ECO:0000313" key="3">
    <source>
        <dbReference type="Proteomes" id="UP001596317"/>
    </source>
</evidence>
<protein>
    <submittedName>
        <fullName evidence="1">Uncharacterized protein</fullName>
    </submittedName>
</protein>
<sequence>MSLVSRVEAGQMELHLQRMSVASLLEHAQQSYAPPFEDKPVRPARGAAA</sequence>